<comment type="caution">
    <text evidence="1">The sequence shown here is derived from an EMBL/GenBank/DDBJ whole genome shotgun (WGS) entry which is preliminary data.</text>
</comment>
<accession>A0ACB8F7Y9</accession>
<evidence type="ECO:0000313" key="2">
    <source>
        <dbReference type="Proteomes" id="UP000827872"/>
    </source>
</evidence>
<evidence type="ECO:0000313" key="1">
    <source>
        <dbReference type="EMBL" id="KAH8001363.1"/>
    </source>
</evidence>
<gene>
    <name evidence="1" type="ORF">K3G42_004863</name>
</gene>
<sequence>MVVGWAGPTLAQTGGLRQALSIDPLLLYIQHDVRLPGLALQRGPAAPWLKGIAHADDVTLIGHKPEELALLRGHLARYEWASGARINPEKTSIVDARFEGDGLAVTTLEEGLGAMVRDPDQLVPTAIIHADMADGSLGVPDPALLFTSRFIGANLIRKPGNAVNWSFCQATWGDGGWILSWAGGEHGGIPRRTPQAMAGLPDHHCELTAQAVTYQITGAMVRQVQDEQPAKVAV</sequence>
<name>A0ACB8F7Y9_9SAUR</name>
<reference evidence="1" key="1">
    <citation type="submission" date="2021-08" db="EMBL/GenBank/DDBJ databases">
        <title>The first chromosome-level gecko genome reveals the dynamic sex chromosomes of Neotropical dwarf geckos (Sphaerodactylidae: Sphaerodactylus).</title>
        <authorList>
            <person name="Pinto B.J."/>
            <person name="Keating S.E."/>
            <person name="Gamble T."/>
        </authorList>
    </citation>
    <scope>NUCLEOTIDE SEQUENCE</scope>
    <source>
        <strain evidence="1">TG3544</strain>
    </source>
</reference>
<organism evidence="1 2">
    <name type="scientific">Sphaerodactylus townsendi</name>
    <dbReference type="NCBI Taxonomy" id="933632"/>
    <lineage>
        <taxon>Eukaryota</taxon>
        <taxon>Metazoa</taxon>
        <taxon>Chordata</taxon>
        <taxon>Craniata</taxon>
        <taxon>Vertebrata</taxon>
        <taxon>Euteleostomi</taxon>
        <taxon>Lepidosauria</taxon>
        <taxon>Squamata</taxon>
        <taxon>Bifurcata</taxon>
        <taxon>Gekkota</taxon>
        <taxon>Sphaerodactylidae</taxon>
        <taxon>Sphaerodactylus</taxon>
    </lineage>
</organism>
<dbReference type="EMBL" id="CM037621">
    <property type="protein sequence ID" value="KAH8001363.1"/>
    <property type="molecule type" value="Genomic_DNA"/>
</dbReference>
<dbReference type="Proteomes" id="UP000827872">
    <property type="component" value="Linkage Group LG08"/>
</dbReference>
<proteinExistence type="predicted"/>
<protein>
    <submittedName>
        <fullName evidence="1">Uncharacterized protein</fullName>
    </submittedName>
</protein>
<keyword evidence="2" id="KW-1185">Reference proteome</keyword>